<comment type="caution">
    <text evidence="2">The sequence shown here is derived from an EMBL/GenBank/DDBJ whole genome shotgun (WGS) entry which is preliminary data.</text>
</comment>
<proteinExistence type="predicted"/>
<evidence type="ECO:0000313" key="2">
    <source>
        <dbReference type="EMBL" id="ROS04680.1"/>
    </source>
</evidence>
<feature type="transmembrane region" description="Helical" evidence="1">
    <location>
        <begin position="459"/>
        <end position="482"/>
    </location>
</feature>
<dbReference type="Gene3D" id="3.30.70.1320">
    <property type="entry name" value="Multidrug efflux transporter AcrB pore domain like"/>
    <property type="match status" value="1"/>
</dbReference>
<dbReference type="SUPFAM" id="SSF82714">
    <property type="entry name" value="Multidrug efflux transporter AcrB TolC docking domain, DN and DC subdomains"/>
    <property type="match status" value="2"/>
</dbReference>
<dbReference type="Gene3D" id="3.30.70.1430">
    <property type="entry name" value="Multidrug efflux transporter AcrB pore domain"/>
    <property type="match status" value="2"/>
</dbReference>
<dbReference type="PANTHER" id="PTHR32063:SF33">
    <property type="entry name" value="RND SUPERFAMILY EFFLUX PUMP PERMEASE COMPONENT"/>
    <property type="match status" value="1"/>
</dbReference>
<sequence length="1035" mass="112913">MSEPRRGPIAWMIQNKVSSNLLMLVLILGGLAMSGIIKKEVFPTFDTDYVTVKVSYPGSSPAEIEQGIVLAVEEVMRGVEGIKEVTSTARQGSAVINGELTGDGDRTLVYQDIQQAVSGLSTLPDGAESPVVSMTSRRFSVLKLVLHGDLDNWVLREVIEDVRDQLLQSNSVSDVELQGGSNYEVQVEITRETLERYKLQIDDVARRIRSQSVELPGGSIDSRAGEIMVRVSERAEWADQFSKIPIVTHADGSYLTLGDIATVRDDFSDNKVSFTYNEEPSVSLQVYGSGDQDPLSVSAAVHDKLASIRASLPPGVSLDVLNDRSDLYQGRLDLLLKNAFMGLLLVLVLLGIFLDIRLAFWVTLGIPTSFLGAMLFLPLFDVTLNMVSMFAFILALGIVVDDAIIAGENIHEYRKLGYSNIQAAIEGIKSVAVPLTFSILSNIIAFIPLYFLPGFLGKLFGIVPLVVASVFIISWVEALFILPAHLAHSSEKKEGRWFGRLHRRQQRLSEKLTIGMEHRYSKVLAMVLNYRYLTVALGVFVFVVVMAYAMSGRMGFTLMPRVESDRAAVTAVLPVGSPMSSAIEVRDSLIASANKMIDEYGREQLIRGVRGEIKANQVEVVLQLNGEGVRPVSTGQVVKRWRELTGDLAGVDSLKFESDRGGPGRGAALTIELSHRDDAVLQQASSELAASLGTIAGVSDITDGYSQGKPQLDVELLARGEALGLTNADVAGQLRSAFYGSEALRQQRGRHEVKVKVRLKEQDRLSIYDLEQLQIVTPDGDFVPLNSVAKIHFGHAYTDITRRGGRRTINVTANVEPIENTSAVLVSLNSGVLQGLQEQFPALMISYRGKQQDTQESASSLMVSSLLTLGVLYVMLAIPFGSYSQPLLVMLAIPFGVIGAIIGHKLMGFGMSMISILGILALSGVVVNDTLVMLDYANKQRAKGAEALQAISLAGVRRFRPIVLTTLTTFGGLAPMIFETSRQAKFLIPMAISLGYGILFSTVICLLLVPAMYMVLEDAGVAMGRLRRFFVDSRR</sequence>
<dbReference type="GO" id="GO:0042910">
    <property type="term" value="F:xenobiotic transmembrane transporter activity"/>
    <property type="evidence" value="ECO:0007669"/>
    <property type="project" value="TreeGrafter"/>
</dbReference>
<dbReference type="PANTHER" id="PTHR32063">
    <property type="match status" value="1"/>
</dbReference>
<accession>A0A3N2DXT6</accession>
<feature type="transmembrane region" description="Helical" evidence="1">
    <location>
        <begin position="431"/>
        <end position="453"/>
    </location>
</feature>
<keyword evidence="1" id="KW-0812">Transmembrane</keyword>
<feature type="transmembrane region" description="Helical" evidence="1">
    <location>
        <begin position="386"/>
        <end position="410"/>
    </location>
</feature>
<feature type="transmembrane region" description="Helical" evidence="1">
    <location>
        <begin position="913"/>
        <end position="938"/>
    </location>
</feature>
<dbReference type="InterPro" id="IPR001036">
    <property type="entry name" value="Acrflvin-R"/>
</dbReference>
<organism evidence="2 3">
    <name type="scientific">Sinobacterium caligoides</name>
    <dbReference type="NCBI Taxonomy" id="933926"/>
    <lineage>
        <taxon>Bacteria</taxon>
        <taxon>Pseudomonadati</taxon>
        <taxon>Pseudomonadota</taxon>
        <taxon>Gammaproteobacteria</taxon>
        <taxon>Cellvibrionales</taxon>
        <taxon>Spongiibacteraceae</taxon>
        <taxon>Sinobacterium</taxon>
    </lineage>
</organism>
<dbReference type="Gene3D" id="3.30.70.1440">
    <property type="entry name" value="Multidrug efflux transporter AcrB pore domain"/>
    <property type="match status" value="1"/>
</dbReference>
<protein>
    <submittedName>
        <fullName evidence="2">Multidrug efflux pump subunit AcrB</fullName>
    </submittedName>
</protein>
<feature type="transmembrane region" description="Helical" evidence="1">
    <location>
        <begin position="530"/>
        <end position="550"/>
    </location>
</feature>
<dbReference type="Pfam" id="PF00873">
    <property type="entry name" value="ACR_tran"/>
    <property type="match status" value="1"/>
</dbReference>
<gene>
    <name evidence="2" type="ORF">EDC56_0193</name>
</gene>
<dbReference type="GO" id="GO:0005886">
    <property type="term" value="C:plasma membrane"/>
    <property type="evidence" value="ECO:0007669"/>
    <property type="project" value="TreeGrafter"/>
</dbReference>
<dbReference type="AlphaFoldDB" id="A0A3N2DXT6"/>
<keyword evidence="1" id="KW-1133">Transmembrane helix</keyword>
<evidence type="ECO:0000256" key="1">
    <source>
        <dbReference type="SAM" id="Phobius"/>
    </source>
</evidence>
<dbReference type="EMBL" id="RKHR01000003">
    <property type="protein sequence ID" value="ROS04680.1"/>
    <property type="molecule type" value="Genomic_DNA"/>
</dbReference>
<feature type="transmembrane region" description="Helical" evidence="1">
    <location>
        <begin position="360"/>
        <end position="380"/>
    </location>
</feature>
<dbReference type="Proteomes" id="UP000275394">
    <property type="component" value="Unassembled WGS sequence"/>
</dbReference>
<evidence type="ECO:0000313" key="3">
    <source>
        <dbReference type="Proteomes" id="UP000275394"/>
    </source>
</evidence>
<dbReference type="OrthoDB" id="9757904at2"/>
<feature type="transmembrane region" description="Helical" evidence="1">
    <location>
        <begin position="887"/>
        <end position="907"/>
    </location>
</feature>
<feature type="transmembrane region" description="Helical" evidence="1">
    <location>
        <begin position="334"/>
        <end position="353"/>
    </location>
</feature>
<dbReference type="SUPFAM" id="SSF82866">
    <property type="entry name" value="Multidrug efflux transporter AcrB transmembrane domain"/>
    <property type="match status" value="2"/>
</dbReference>
<dbReference type="SUPFAM" id="SSF82693">
    <property type="entry name" value="Multidrug efflux transporter AcrB pore domain, PN1, PN2, PC1 and PC2 subdomains"/>
    <property type="match status" value="2"/>
</dbReference>
<dbReference type="Gene3D" id="3.30.2090.10">
    <property type="entry name" value="Multidrug efflux transporter AcrB TolC docking domain, DN and DC subdomains"/>
    <property type="match status" value="2"/>
</dbReference>
<reference evidence="2 3" key="1">
    <citation type="submission" date="2018-11" db="EMBL/GenBank/DDBJ databases">
        <title>Genomic Encyclopedia of Type Strains, Phase IV (KMG-IV): sequencing the most valuable type-strain genomes for metagenomic binning, comparative biology and taxonomic classification.</title>
        <authorList>
            <person name="Goeker M."/>
        </authorList>
    </citation>
    <scope>NUCLEOTIDE SEQUENCE [LARGE SCALE GENOMIC DNA]</scope>
    <source>
        <strain evidence="2 3">DSM 100316</strain>
    </source>
</reference>
<keyword evidence="1" id="KW-0472">Membrane</keyword>
<keyword evidence="3" id="KW-1185">Reference proteome</keyword>
<dbReference type="RefSeq" id="WP_123710663.1">
    <property type="nucleotide sequence ID" value="NZ_RKHR01000003.1"/>
</dbReference>
<feature type="transmembrane region" description="Helical" evidence="1">
    <location>
        <begin position="861"/>
        <end position="880"/>
    </location>
</feature>
<feature type="transmembrane region" description="Helical" evidence="1">
    <location>
        <begin position="990"/>
        <end position="1016"/>
    </location>
</feature>
<dbReference type="Gene3D" id="1.20.1640.10">
    <property type="entry name" value="Multidrug efflux transporter AcrB transmembrane domain"/>
    <property type="match status" value="2"/>
</dbReference>
<feature type="transmembrane region" description="Helical" evidence="1">
    <location>
        <begin position="959"/>
        <end position="978"/>
    </location>
</feature>
<dbReference type="InterPro" id="IPR027463">
    <property type="entry name" value="AcrB_DN_DC_subdom"/>
</dbReference>
<dbReference type="PRINTS" id="PR00702">
    <property type="entry name" value="ACRIFLAVINRP"/>
</dbReference>
<name>A0A3N2DXT6_9GAMM</name>